<reference evidence="1" key="2">
    <citation type="submission" date="2022-01" db="EMBL/GenBank/DDBJ databases">
        <authorList>
            <person name="Yamashiro T."/>
            <person name="Shiraishi A."/>
            <person name="Satake H."/>
            <person name="Nakayama K."/>
        </authorList>
    </citation>
    <scope>NUCLEOTIDE SEQUENCE</scope>
</reference>
<keyword evidence="2" id="KW-1185">Reference proteome</keyword>
<sequence>MTGGREFVRLISQWFAPCLPMSIFGIARRIRPSSFGDVVKCCLGSWYGGEAVEEMHEKKLDEECMQHRHATEGAEAQPDYFLKPDVAQLQVPIFASPRDI</sequence>
<proteinExistence type="predicted"/>
<name>A0ABQ5C879_9ASTR</name>
<protein>
    <submittedName>
        <fullName evidence="1">Uncharacterized protein</fullName>
    </submittedName>
</protein>
<dbReference type="EMBL" id="BQNB010014004">
    <property type="protein sequence ID" value="GJT22838.1"/>
    <property type="molecule type" value="Genomic_DNA"/>
</dbReference>
<dbReference type="Proteomes" id="UP001151760">
    <property type="component" value="Unassembled WGS sequence"/>
</dbReference>
<accession>A0ABQ5C879</accession>
<evidence type="ECO:0000313" key="2">
    <source>
        <dbReference type="Proteomes" id="UP001151760"/>
    </source>
</evidence>
<evidence type="ECO:0000313" key="1">
    <source>
        <dbReference type="EMBL" id="GJT22838.1"/>
    </source>
</evidence>
<gene>
    <name evidence="1" type="ORF">Tco_0892775</name>
</gene>
<organism evidence="1 2">
    <name type="scientific">Tanacetum coccineum</name>
    <dbReference type="NCBI Taxonomy" id="301880"/>
    <lineage>
        <taxon>Eukaryota</taxon>
        <taxon>Viridiplantae</taxon>
        <taxon>Streptophyta</taxon>
        <taxon>Embryophyta</taxon>
        <taxon>Tracheophyta</taxon>
        <taxon>Spermatophyta</taxon>
        <taxon>Magnoliopsida</taxon>
        <taxon>eudicotyledons</taxon>
        <taxon>Gunneridae</taxon>
        <taxon>Pentapetalae</taxon>
        <taxon>asterids</taxon>
        <taxon>campanulids</taxon>
        <taxon>Asterales</taxon>
        <taxon>Asteraceae</taxon>
        <taxon>Asteroideae</taxon>
        <taxon>Anthemideae</taxon>
        <taxon>Anthemidinae</taxon>
        <taxon>Tanacetum</taxon>
    </lineage>
</organism>
<comment type="caution">
    <text evidence="1">The sequence shown here is derived from an EMBL/GenBank/DDBJ whole genome shotgun (WGS) entry which is preliminary data.</text>
</comment>
<reference evidence="1" key="1">
    <citation type="journal article" date="2022" name="Int. J. Mol. Sci.">
        <title>Draft Genome of Tanacetum Coccineum: Genomic Comparison of Closely Related Tanacetum-Family Plants.</title>
        <authorList>
            <person name="Yamashiro T."/>
            <person name="Shiraishi A."/>
            <person name="Nakayama K."/>
            <person name="Satake H."/>
        </authorList>
    </citation>
    <scope>NUCLEOTIDE SEQUENCE</scope>
</reference>